<feature type="non-terminal residue" evidence="1">
    <location>
        <position position="1"/>
    </location>
</feature>
<organism evidence="1 2">
    <name type="scientific">Polyporus arcularius HHB13444</name>
    <dbReference type="NCBI Taxonomy" id="1314778"/>
    <lineage>
        <taxon>Eukaryota</taxon>
        <taxon>Fungi</taxon>
        <taxon>Dikarya</taxon>
        <taxon>Basidiomycota</taxon>
        <taxon>Agaricomycotina</taxon>
        <taxon>Agaricomycetes</taxon>
        <taxon>Polyporales</taxon>
        <taxon>Polyporaceae</taxon>
        <taxon>Polyporus</taxon>
    </lineage>
</organism>
<dbReference type="AlphaFoldDB" id="A0A5C3NPQ3"/>
<dbReference type="STRING" id="1314778.A0A5C3NPQ3"/>
<dbReference type="EMBL" id="ML212447">
    <property type="protein sequence ID" value="TFK78577.1"/>
    <property type="molecule type" value="Genomic_DNA"/>
</dbReference>
<sequence>SDSRKVQPHTPTQQRTNLEAVRTHIQDNAHNKLKNIRKGYIAAVAELNGAVPLAGFTKLDYIRALLQWWQENRCEIRLPPVLQEDIRDFRLVRDDNDVSKFRILDQETLSSVRSDILATQLPGWMQRAPKNFGSPSHGKLKADQWRTGCLVNLVITLTRLWGVPSATPRQKVLLDNFLDLVRAVDLATKRTMDQERIEKFDDYMHRYLTGLCETFQHPLVPNHHLSLHLRECLELFGPVHAWWAFPFERYNGIIQHLNTNSKSKDMPLTFMRYFYIGANLRWLIATTTWPKAAAFTEMAETYNRTFRDAARSNPRLASFRAFETEVETAPFSEEAAVVLDQGMYQALLARVTALCGPIFSSIFDLSDKRRALSDSINRIKSFEYGGVKYATDRASICNSFITFTLPLDSTHPLPFPRAGRIKDVFLHRRIQDGKTVVEPFFVVDEYIPLTAHDAALDPYRKYKDLETRLFYNRVHATPHVISLNDIGAHFASMVYTPGDIQRECIVVRSLDRVSIRLTRGTHRTDPVIVLIQYITSIAWQRDSPRFPSIAKPSNSRCTPFKLLVSFDEC</sequence>
<accession>A0A5C3NPQ3</accession>
<gene>
    <name evidence="1" type="ORF">K466DRAFT_507081</name>
</gene>
<dbReference type="PANTHER" id="PTHR46579">
    <property type="entry name" value="F5/8 TYPE C DOMAIN-CONTAINING PROTEIN-RELATED"/>
    <property type="match status" value="1"/>
</dbReference>
<reference evidence="1 2" key="1">
    <citation type="journal article" date="2019" name="Nat. Ecol. Evol.">
        <title>Megaphylogeny resolves global patterns of mushroom evolution.</title>
        <authorList>
            <person name="Varga T."/>
            <person name="Krizsan K."/>
            <person name="Foldi C."/>
            <person name="Dima B."/>
            <person name="Sanchez-Garcia M."/>
            <person name="Sanchez-Ramirez S."/>
            <person name="Szollosi G.J."/>
            <person name="Szarkandi J.G."/>
            <person name="Papp V."/>
            <person name="Albert L."/>
            <person name="Andreopoulos W."/>
            <person name="Angelini C."/>
            <person name="Antonin V."/>
            <person name="Barry K.W."/>
            <person name="Bougher N.L."/>
            <person name="Buchanan P."/>
            <person name="Buyck B."/>
            <person name="Bense V."/>
            <person name="Catcheside P."/>
            <person name="Chovatia M."/>
            <person name="Cooper J."/>
            <person name="Damon W."/>
            <person name="Desjardin D."/>
            <person name="Finy P."/>
            <person name="Geml J."/>
            <person name="Haridas S."/>
            <person name="Hughes K."/>
            <person name="Justo A."/>
            <person name="Karasinski D."/>
            <person name="Kautmanova I."/>
            <person name="Kiss B."/>
            <person name="Kocsube S."/>
            <person name="Kotiranta H."/>
            <person name="LaButti K.M."/>
            <person name="Lechner B.E."/>
            <person name="Liimatainen K."/>
            <person name="Lipzen A."/>
            <person name="Lukacs Z."/>
            <person name="Mihaltcheva S."/>
            <person name="Morgado L.N."/>
            <person name="Niskanen T."/>
            <person name="Noordeloos M.E."/>
            <person name="Ohm R.A."/>
            <person name="Ortiz-Santana B."/>
            <person name="Ovrebo C."/>
            <person name="Racz N."/>
            <person name="Riley R."/>
            <person name="Savchenko A."/>
            <person name="Shiryaev A."/>
            <person name="Soop K."/>
            <person name="Spirin V."/>
            <person name="Szebenyi C."/>
            <person name="Tomsovsky M."/>
            <person name="Tulloss R.E."/>
            <person name="Uehling J."/>
            <person name="Grigoriev I.V."/>
            <person name="Vagvolgyi C."/>
            <person name="Papp T."/>
            <person name="Martin F.M."/>
            <person name="Miettinen O."/>
            <person name="Hibbett D.S."/>
            <person name="Nagy L.G."/>
        </authorList>
    </citation>
    <scope>NUCLEOTIDE SEQUENCE [LARGE SCALE GENOMIC DNA]</scope>
    <source>
        <strain evidence="1 2">HHB13444</strain>
    </source>
</reference>
<proteinExistence type="predicted"/>
<dbReference type="PANTHER" id="PTHR46579:SF1">
    <property type="entry name" value="F5_8 TYPE C DOMAIN-CONTAINING PROTEIN"/>
    <property type="match status" value="1"/>
</dbReference>
<dbReference type="Proteomes" id="UP000308197">
    <property type="component" value="Unassembled WGS sequence"/>
</dbReference>
<dbReference type="InParanoid" id="A0A5C3NPQ3"/>
<name>A0A5C3NPQ3_9APHY</name>
<evidence type="ECO:0000313" key="2">
    <source>
        <dbReference type="Proteomes" id="UP000308197"/>
    </source>
</evidence>
<evidence type="ECO:0008006" key="3">
    <source>
        <dbReference type="Google" id="ProtNLM"/>
    </source>
</evidence>
<evidence type="ECO:0000313" key="1">
    <source>
        <dbReference type="EMBL" id="TFK78577.1"/>
    </source>
</evidence>
<keyword evidence="2" id="KW-1185">Reference proteome</keyword>
<protein>
    <recommendedName>
        <fullName evidence="3">DUF4218 domain-containing protein</fullName>
    </recommendedName>
</protein>